<dbReference type="GO" id="GO:0008270">
    <property type="term" value="F:zinc ion binding"/>
    <property type="evidence" value="ECO:0007669"/>
    <property type="project" value="UniProtKB-KW"/>
</dbReference>
<dbReference type="PANTHER" id="PTHR45969">
    <property type="entry name" value="RING ZINC FINGER PROTEIN-RELATED"/>
    <property type="match status" value="1"/>
</dbReference>
<dbReference type="Pfam" id="PF00097">
    <property type="entry name" value="zf-C3HC4"/>
    <property type="match status" value="1"/>
</dbReference>
<evidence type="ECO:0000256" key="5">
    <source>
        <dbReference type="SAM" id="MobiDB-lite"/>
    </source>
</evidence>
<feature type="region of interest" description="Disordered" evidence="5">
    <location>
        <begin position="108"/>
        <end position="129"/>
    </location>
</feature>
<gene>
    <name evidence="7" type="ORF">K503DRAFT_803979</name>
</gene>
<reference evidence="7 8" key="1">
    <citation type="submission" date="2016-06" db="EMBL/GenBank/DDBJ databases">
        <title>Comparative genomics of the ectomycorrhizal sister species Rhizopogon vinicolor and Rhizopogon vesiculosus (Basidiomycota: Boletales) reveals a divergence of the mating type B locus.</title>
        <authorList>
            <consortium name="DOE Joint Genome Institute"/>
            <person name="Mujic A.B."/>
            <person name="Kuo A."/>
            <person name="Tritt A."/>
            <person name="Lipzen A."/>
            <person name="Chen C."/>
            <person name="Johnson J."/>
            <person name="Sharma A."/>
            <person name="Barry K."/>
            <person name="Grigoriev I.V."/>
            <person name="Spatafora J.W."/>
        </authorList>
    </citation>
    <scope>NUCLEOTIDE SEQUENCE [LARGE SCALE GENOMIC DNA]</scope>
    <source>
        <strain evidence="7 8">AM-OR11-026</strain>
    </source>
</reference>
<dbReference type="InterPro" id="IPR018957">
    <property type="entry name" value="Znf_C3HC4_RING-type"/>
</dbReference>
<dbReference type="PROSITE" id="PS50089">
    <property type="entry name" value="ZF_RING_2"/>
    <property type="match status" value="1"/>
</dbReference>
<keyword evidence="2 4" id="KW-0863">Zinc-finger</keyword>
<evidence type="ECO:0000313" key="7">
    <source>
        <dbReference type="EMBL" id="OAX33930.1"/>
    </source>
</evidence>
<keyword evidence="8" id="KW-1185">Reference proteome</keyword>
<evidence type="ECO:0000313" key="8">
    <source>
        <dbReference type="Proteomes" id="UP000092154"/>
    </source>
</evidence>
<evidence type="ECO:0000256" key="1">
    <source>
        <dbReference type="ARBA" id="ARBA00022723"/>
    </source>
</evidence>
<dbReference type="AlphaFoldDB" id="A0A1B7MMV5"/>
<evidence type="ECO:0000259" key="6">
    <source>
        <dbReference type="PROSITE" id="PS50089"/>
    </source>
</evidence>
<dbReference type="SMART" id="SM00184">
    <property type="entry name" value="RING"/>
    <property type="match status" value="1"/>
</dbReference>
<name>A0A1B7MMV5_9AGAM</name>
<dbReference type="GO" id="GO:0016567">
    <property type="term" value="P:protein ubiquitination"/>
    <property type="evidence" value="ECO:0007669"/>
    <property type="project" value="TreeGrafter"/>
</dbReference>
<feature type="domain" description="RING-type" evidence="6">
    <location>
        <begin position="43"/>
        <end position="98"/>
    </location>
</feature>
<dbReference type="GO" id="GO:0061630">
    <property type="term" value="F:ubiquitin protein ligase activity"/>
    <property type="evidence" value="ECO:0007669"/>
    <property type="project" value="TreeGrafter"/>
</dbReference>
<feature type="region of interest" description="Disordered" evidence="5">
    <location>
        <begin position="151"/>
        <end position="209"/>
    </location>
</feature>
<protein>
    <recommendedName>
        <fullName evidence="6">RING-type domain-containing protein</fullName>
    </recommendedName>
</protein>
<evidence type="ECO:0000256" key="3">
    <source>
        <dbReference type="ARBA" id="ARBA00022833"/>
    </source>
</evidence>
<proteinExistence type="predicted"/>
<dbReference type="InterPro" id="IPR013083">
    <property type="entry name" value="Znf_RING/FYVE/PHD"/>
</dbReference>
<accession>A0A1B7MMV5</accession>
<feature type="compositionally biased region" description="Basic and acidic residues" evidence="5">
    <location>
        <begin position="180"/>
        <end position="192"/>
    </location>
</feature>
<evidence type="ECO:0000256" key="4">
    <source>
        <dbReference type="PROSITE-ProRule" id="PRU00175"/>
    </source>
</evidence>
<dbReference type="InParanoid" id="A0A1B7MMV5"/>
<feature type="compositionally biased region" description="Acidic residues" evidence="5">
    <location>
        <begin position="151"/>
        <end position="164"/>
    </location>
</feature>
<dbReference type="Gene3D" id="3.30.40.10">
    <property type="entry name" value="Zinc/RING finger domain, C3HC4 (zinc finger)"/>
    <property type="match status" value="1"/>
</dbReference>
<dbReference type="PANTHER" id="PTHR45969:SF81">
    <property type="entry name" value="OS08G0157400 PROTEIN"/>
    <property type="match status" value="1"/>
</dbReference>
<dbReference type="Proteomes" id="UP000092154">
    <property type="component" value="Unassembled WGS sequence"/>
</dbReference>
<evidence type="ECO:0000256" key="2">
    <source>
        <dbReference type="ARBA" id="ARBA00022771"/>
    </source>
</evidence>
<sequence>MDNDNGDIPVYSERQLALFQCVKDALDDLPVLRAASVPKDESCAICLTPFDAILAGEVPQEGETEDGVTKVVACGHLFCRKDLSEWIRNFHGSCPTCRHPFLDLKPYTESDAESSDGEYIPEDDEEEEDDFFGVDEFEDEIEVEEMEVDLDDIWGYDEADESDNESEHPEFDIDGFLEENQERPASDADDGVRAVAPPYDDPTPHDKDF</sequence>
<dbReference type="OrthoDB" id="8062037at2759"/>
<feature type="compositionally biased region" description="Acidic residues" evidence="5">
    <location>
        <begin position="110"/>
        <end position="129"/>
    </location>
</feature>
<keyword evidence="3" id="KW-0862">Zinc</keyword>
<keyword evidence="1" id="KW-0479">Metal-binding</keyword>
<dbReference type="EMBL" id="KV448682">
    <property type="protein sequence ID" value="OAX33930.1"/>
    <property type="molecule type" value="Genomic_DNA"/>
</dbReference>
<organism evidence="7 8">
    <name type="scientific">Rhizopogon vinicolor AM-OR11-026</name>
    <dbReference type="NCBI Taxonomy" id="1314800"/>
    <lineage>
        <taxon>Eukaryota</taxon>
        <taxon>Fungi</taxon>
        <taxon>Dikarya</taxon>
        <taxon>Basidiomycota</taxon>
        <taxon>Agaricomycotina</taxon>
        <taxon>Agaricomycetes</taxon>
        <taxon>Agaricomycetidae</taxon>
        <taxon>Boletales</taxon>
        <taxon>Suillineae</taxon>
        <taxon>Rhizopogonaceae</taxon>
        <taxon>Rhizopogon</taxon>
    </lineage>
</organism>
<dbReference type="InterPro" id="IPR001841">
    <property type="entry name" value="Znf_RING"/>
</dbReference>
<dbReference type="STRING" id="1314800.A0A1B7MMV5"/>
<dbReference type="SUPFAM" id="SSF57850">
    <property type="entry name" value="RING/U-box"/>
    <property type="match status" value="1"/>
</dbReference>